<reference evidence="6 7" key="1">
    <citation type="journal article" date="2014" name="Agronomy (Basel)">
        <title>A Draft Genome Sequence for Ensete ventricosum, the Drought-Tolerant Tree Against Hunger.</title>
        <authorList>
            <person name="Harrison J."/>
            <person name="Moore K.A."/>
            <person name="Paszkiewicz K."/>
            <person name="Jones T."/>
            <person name="Grant M."/>
            <person name="Ambacheew D."/>
            <person name="Muzemil S."/>
            <person name="Studholme D.J."/>
        </authorList>
    </citation>
    <scope>NUCLEOTIDE SEQUENCE [LARGE SCALE GENOMIC DNA]</scope>
</reference>
<evidence type="ECO:0000256" key="4">
    <source>
        <dbReference type="ARBA" id="ARBA00023329"/>
    </source>
</evidence>
<dbReference type="Pfam" id="PF01417">
    <property type="entry name" value="ENTH"/>
    <property type="match status" value="1"/>
</dbReference>
<organism evidence="6 7">
    <name type="scientific">Ensete ventricosum</name>
    <name type="common">Abyssinian banana</name>
    <name type="synonym">Musa ensete</name>
    <dbReference type="NCBI Taxonomy" id="4639"/>
    <lineage>
        <taxon>Eukaryota</taxon>
        <taxon>Viridiplantae</taxon>
        <taxon>Streptophyta</taxon>
        <taxon>Embryophyta</taxon>
        <taxon>Tracheophyta</taxon>
        <taxon>Spermatophyta</taxon>
        <taxon>Magnoliopsida</taxon>
        <taxon>Liliopsida</taxon>
        <taxon>Zingiberales</taxon>
        <taxon>Musaceae</taxon>
        <taxon>Ensete</taxon>
    </lineage>
</organism>
<protein>
    <recommendedName>
        <fullName evidence="5">ENTH domain-containing protein</fullName>
    </recommendedName>
</protein>
<dbReference type="InterPro" id="IPR008942">
    <property type="entry name" value="ENTH_VHS"/>
</dbReference>
<evidence type="ECO:0000256" key="3">
    <source>
        <dbReference type="ARBA" id="ARBA00023034"/>
    </source>
</evidence>
<evidence type="ECO:0000256" key="2">
    <source>
        <dbReference type="ARBA" id="ARBA00004555"/>
    </source>
</evidence>
<evidence type="ECO:0000259" key="5">
    <source>
        <dbReference type="Pfam" id="PF01417"/>
    </source>
</evidence>
<dbReference type="AlphaFoldDB" id="A0A426XC67"/>
<dbReference type="SUPFAM" id="SSF48464">
    <property type="entry name" value="ENTH/VHS domain"/>
    <property type="match status" value="1"/>
</dbReference>
<evidence type="ECO:0000256" key="1">
    <source>
        <dbReference type="ARBA" id="ARBA00004132"/>
    </source>
</evidence>
<comment type="subcellular location">
    <subcellularLocation>
        <location evidence="1">Cytoplasmic vesicle</location>
        <location evidence="1">Clathrin-coated vesicle</location>
    </subcellularLocation>
    <subcellularLocation>
        <location evidence="2">Golgi apparatus</location>
    </subcellularLocation>
</comment>
<name>A0A426XC67_ENSVE</name>
<keyword evidence="4" id="KW-0968">Cytoplasmic vesicle</keyword>
<dbReference type="InterPro" id="IPR013809">
    <property type="entry name" value="ENTH"/>
</dbReference>
<evidence type="ECO:0000313" key="6">
    <source>
        <dbReference type="EMBL" id="RRT37067.1"/>
    </source>
</evidence>
<dbReference type="Gene3D" id="1.25.40.90">
    <property type="match status" value="1"/>
</dbReference>
<sequence>QLLMSPACYCFRLAEEATNNDSTGPDAKTMTRLSEAAQDVDDYRRIVDVLHKRYEIKWYSAMDGPASSASIL</sequence>
<comment type="caution">
    <text evidence="6">The sequence shown here is derived from an EMBL/GenBank/DDBJ whole genome shotgun (WGS) entry which is preliminary data.</text>
</comment>
<gene>
    <name evidence="6" type="ORF">B296_00058041</name>
</gene>
<accession>A0A426XC67</accession>
<dbReference type="GO" id="GO:0005794">
    <property type="term" value="C:Golgi apparatus"/>
    <property type="evidence" value="ECO:0007669"/>
    <property type="project" value="UniProtKB-SubCell"/>
</dbReference>
<feature type="domain" description="ENTH" evidence="5">
    <location>
        <begin position="15"/>
        <end position="54"/>
    </location>
</feature>
<dbReference type="EMBL" id="AMZH03022726">
    <property type="protein sequence ID" value="RRT37067.1"/>
    <property type="molecule type" value="Genomic_DNA"/>
</dbReference>
<evidence type="ECO:0000313" key="7">
    <source>
        <dbReference type="Proteomes" id="UP000287651"/>
    </source>
</evidence>
<feature type="non-terminal residue" evidence="6">
    <location>
        <position position="1"/>
    </location>
</feature>
<proteinExistence type="predicted"/>
<dbReference type="GO" id="GO:0030136">
    <property type="term" value="C:clathrin-coated vesicle"/>
    <property type="evidence" value="ECO:0007669"/>
    <property type="project" value="UniProtKB-SubCell"/>
</dbReference>
<dbReference type="Proteomes" id="UP000287651">
    <property type="component" value="Unassembled WGS sequence"/>
</dbReference>
<keyword evidence="3" id="KW-0333">Golgi apparatus</keyword>